<reference evidence="2" key="1">
    <citation type="journal article" date="2023" name="Hortic. Res.">
        <title>A chromosome-level phased genome enabling allele-level studies in sweet orange: a case study on citrus Huanglongbing tolerance.</title>
        <authorList>
            <person name="Wu B."/>
            <person name="Yu Q."/>
            <person name="Deng Z."/>
            <person name="Duan Y."/>
            <person name="Luo F."/>
            <person name="Gmitter F. Jr."/>
        </authorList>
    </citation>
    <scope>NUCLEOTIDE SEQUENCE [LARGE SCALE GENOMIC DNA]</scope>
    <source>
        <strain evidence="2">cv. Valencia</strain>
    </source>
</reference>
<organism evidence="1 2">
    <name type="scientific">Citrus sinensis</name>
    <name type="common">Sweet orange</name>
    <name type="synonym">Citrus aurantium var. sinensis</name>
    <dbReference type="NCBI Taxonomy" id="2711"/>
    <lineage>
        <taxon>Eukaryota</taxon>
        <taxon>Viridiplantae</taxon>
        <taxon>Streptophyta</taxon>
        <taxon>Embryophyta</taxon>
        <taxon>Tracheophyta</taxon>
        <taxon>Spermatophyta</taxon>
        <taxon>Magnoliopsida</taxon>
        <taxon>eudicotyledons</taxon>
        <taxon>Gunneridae</taxon>
        <taxon>Pentapetalae</taxon>
        <taxon>rosids</taxon>
        <taxon>malvids</taxon>
        <taxon>Sapindales</taxon>
        <taxon>Rutaceae</taxon>
        <taxon>Aurantioideae</taxon>
        <taxon>Citrus</taxon>
    </lineage>
</organism>
<proteinExistence type="predicted"/>
<sequence length="184" mass="20516">MEFKVATNIIFSVHVGMWDVDKYKSFSMPPRDITQQIFSELVFSRCLTKASLKAFRDCALQDVLLGDYPRVKDRWMDVIASQGSSLLSADLSGSAVIDTGLGCLKDCTNLEALTFNYCDRISECGLKYISGLTNLTSLSLKKSNIITAAGMHVFFQLSKLGKVRHGEMLGDSGWIRAHQRFNET</sequence>
<dbReference type="EMBL" id="CM039170">
    <property type="protein sequence ID" value="KAH9805410.1"/>
    <property type="molecule type" value="Genomic_DNA"/>
</dbReference>
<comment type="caution">
    <text evidence="1">The sequence shown here is derived from an EMBL/GenBank/DDBJ whole genome shotgun (WGS) entry which is preliminary data.</text>
</comment>
<gene>
    <name evidence="1" type="ORF">KPL71_002418</name>
</gene>
<keyword evidence="2" id="KW-1185">Reference proteome</keyword>
<name>A0ACB8P501_CITSI</name>
<evidence type="ECO:0000313" key="1">
    <source>
        <dbReference type="EMBL" id="KAH9805410.1"/>
    </source>
</evidence>
<protein>
    <submittedName>
        <fullName evidence="1">Uncharacterized protein</fullName>
    </submittedName>
</protein>
<evidence type="ECO:0000313" key="2">
    <source>
        <dbReference type="Proteomes" id="UP000829398"/>
    </source>
</evidence>
<dbReference type="Proteomes" id="UP000829398">
    <property type="component" value="Chromosome 1"/>
</dbReference>
<accession>A0ACB8P501</accession>